<keyword evidence="3" id="KW-1185">Reference proteome</keyword>
<dbReference type="GO" id="GO:0016747">
    <property type="term" value="F:acyltransferase activity, transferring groups other than amino-acyl groups"/>
    <property type="evidence" value="ECO:0007669"/>
    <property type="project" value="InterPro"/>
</dbReference>
<accession>A0AAN8UMI3</accession>
<dbReference type="InterPro" id="IPR016181">
    <property type="entry name" value="Acyl_CoA_acyltransferase"/>
</dbReference>
<sequence length="176" mass="20375">MEENFSEITLRPLDLSDVDDFMEWATDDRVSRYCSWEPYTSKKDALNYIRDIIVPHPWYRAICIHKKPVGAISVKPYFGNDGCRAQVGYGLAFKYWGKGIATRAVELAAMIVFKEYPNLERLEGLVDVDNVGSQRVLEKAGFVREGVLRKYMIMKDNCRDMVMFSLVATDLRRQMK</sequence>
<gene>
    <name evidence="2" type="ORF">RJ641_021282</name>
</gene>
<name>A0AAN8UMI3_9MAGN</name>
<dbReference type="Proteomes" id="UP001370490">
    <property type="component" value="Unassembled WGS sequence"/>
</dbReference>
<dbReference type="Gene3D" id="3.40.630.30">
    <property type="match status" value="1"/>
</dbReference>
<dbReference type="EMBL" id="JBAMMX010000026">
    <property type="protein sequence ID" value="KAK6913961.1"/>
    <property type="molecule type" value="Genomic_DNA"/>
</dbReference>
<dbReference type="AlphaFoldDB" id="A0AAN8UMI3"/>
<dbReference type="Pfam" id="PF13302">
    <property type="entry name" value="Acetyltransf_3"/>
    <property type="match status" value="1"/>
</dbReference>
<dbReference type="InterPro" id="IPR000182">
    <property type="entry name" value="GNAT_dom"/>
</dbReference>
<comment type="caution">
    <text evidence="2">The sequence shown here is derived from an EMBL/GenBank/DDBJ whole genome shotgun (WGS) entry which is preliminary data.</text>
</comment>
<proteinExistence type="predicted"/>
<dbReference type="PANTHER" id="PTHR46067">
    <property type="entry name" value="ACYL-COA N-ACYLTRANSFERASES (NAT) SUPERFAMILY PROTEIN"/>
    <property type="match status" value="1"/>
</dbReference>
<dbReference type="PROSITE" id="PS51186">
    <property type="entry name" value="GNAT"/>
    <property type="match status" value="1"/>
</dbReference>
<evidence type="ECO:0000313" key="2">
    <source>
        <dbReference type="EMBL" id="KAK6913961.1"/>
    </source>
</evidence>
<dbReference type="SUPFAM" id="SSF55729">
    <property type="entry name" value="Acyl-CoA N-acyltransferases (Nat)"/>
    <property type="match status" value="1"/>
</dbReference>
<reference evidence="2 3" key="1">
    <citation type="submission" date="2023-12" db="EMBL/GenBank/DDBJ databases">
        <title>A high-quality genome assembly for Dillenia turbinata (Dilleniales).</title>
        <authorList>
            <person name="Chanderbali A."/>
        </authorList>
    </citation>
    <scope>NUCLEOTIDE SEQUENCE [LARGE SCALE GENOMIC DNA]</scope>
    <source>
        <strain evidence="2">LSX21</strain>
        <tissue evidence="2">Leaf</tissue>
    </source>
</reference>
<evidence type="ECO:0000259" key="1">
    <source>
        <dbReference type="PROSITE" id="PS51186"/>
    </source>
</evidence>
<dbReference type="PANTHER" id="PTHR46067:SF27">
    <property type="entry name" value="ACYL-COA N-ACYLTRANSFERASES (NAT) SUPERFAMILY PROTEIN"/>
    <property type="match status" value="1"/>
</dbReference>
<evidence type="ECO:0000313" key="3">
    <source>
        <dbReference type="Proteomes" id="UP001370490"/>
    </source>
</evidence>
<feature type="domain" description="N-acetyltransferase" evidence="1">
    <location>
        <begin position="8"/>
        <end position="159"/>
    </location>
</feature>
<organism evidence="2 3">
    <name type="scientific">Dillenia turbinata</name>
    <dbReference type="NCBI Taxonomy" id="194707"/>
    <lineage>
        <taxon>Eukaryota</taxon>
        <taxon>Viridiplantae</taxon>
        <taxon>Streptophyta</taxon>
        <taxon>Embryophyta</taxon>
        <taxon>Tracheophyta</taxon>
        <taxon>Spermatophyta</taxon>
        <taxon>Magnoliopsida</taxon>
        <taxon>eudicotyledons</taxon>
        <taxon>Gunneridae</taxon>
        <taxon>Pentapetalae</taxon>
        <taxon>Dilleniales</taxon>
        <taxon>Dilleniaceae</taxon>
        <taxon>Dillenia</taxon>
    </lineage>
</organism>
<protein>
    <submittedName>
        <fullName evidence="2">GNAT domain</fullName>
    </submittedName>
</protein>